<feature type="chain" id="PRO_5005878531" description="OmpA-like domain-containing protein" evidence="2">
    <location>
        <begin position="26"/>
        <end position="396"/>
    </location>
</feature>
<evidence type="ECO:0000313" key="5">
    <source>
        <dbReference type="Proteomes" id="UP000037822"/>
    </source>
</evidence>
<proteinExistence type="predicted"/>
<dbReference type="InterPro" id="IPR006665">
    <property type="entry name" value="OmpA-like"/>
</dbReference>
<gene>
    <name evidence="4" type="ORF">AE618_16710</name>
</gene>
<accession>A0A0N1N1X7</accession>
<dbReference type="SUPFAM" id="SSF103088">
    <property type="entry name" value="OmpA-like"/>
    <property type="match status" value="1"/>
</dbReference>
<sequence length="396" mass="41929">MTLRSLSAAVFLALAAVGSAPSAIAQPVAATKAPALVPLEQAFMKAATELFAKLPASAGETTIVIDPLIDGVTGIQSAATRGFDKRIAELVAQRYPHVKVLAFTPENVAKAKFVFIGTFNTINNAGQPGGERDAFWICFALVEREAKTVYARSVSRSVVNNVDIAPAASYSDSPVWGMDAATRAYIEACQKGQPGTPVSAAYIDQLGAAARIREATAAYEAGDHAKARDLYREAKEQPGGDQLRVLNGLYLSYAALGETSQADSTFGQMVERGFSLGQLGVKFLFEPNSTAFNADRKLSASYPAWLREIAASATKAGVCLEVVGHASRTGPEGLNDRLSRDRAERIASLMAGQAPGISQRLRPSGVGYREALVGLPRDDASTAVDRRVEFKTAPCA</sequence>
<dbReference type="AlphaFoldDB" id="A0A0N1N1X7"/>
<evidence type="ECO:0000256" key="2">
    <source>
        <dbReference type="SAM" id="SignalP"/>
    </source>
</evidence>
<keyword evidence="1" id="KW-0472">Membrane</keyword>
<feature type="signal peptide" evidence="2">
    <location>
        <begin position="1"/>
        <end position="25"/>
    </location>
</feature>
<dbReference type="InterPro" id="IPR011990">
    <property type="entry name" value="TPR-like_helical_dom_sf"/>
</dbReference>
<organism evidence="4 5">
    <name type="scientific">Bosea vaviloviae</name>
    <dbReference type="NCBI Taxonomy" id="1526658"/>
    <lineage>
        <taxon>Bacteria</taxon>
        <taxon>Pseudomonadati</taxon>
        <taxon>Pseudomonadota</taxon>
        <taxon>Alphaproteobacteria</taxon>
        <taxon>Hyphomicrobiales</taxon>
        <taxon>Boseaceae</taxon>
        <taxon>Bosea</taxon>
    </lineage>
</organism>
<name>A0A0N1N1X7_9HYPH</name>
<dbReference type="Proteomes" id="UP000037822">
    <property type="component" value="Unassembled WGS sequence"/>
</dbReference>
<dbReference type="PATRIC" id="fig|1526658.3.peg.88"/>
<reference evidence="4 5" key="1">
    <citation type="submission" date="2015-07" db="EMBL/GenBank/DDBJ databases">
        <title>Whole genome sequencing of Bosea vaviloviae isolated from cave pool.</title>
        <authorList>
            <person name="Tan N.E.H."/>
            <person name="Lee Y.P."/>
            <person name="Gan H.M."/>
            <person name="Barton H."/>
            <person name="Savka M.A."/>
        </authorList>
    </citation>
    <scope>NUCLEOTIDE SEQUENCE [LARGE SCALE GENOMIC DNA]</scope>
    <source>
        <strain evidence="4 5">SD260</strain>
    </source>
</reference>
<keyword evidence="2" id="KW-0732">Signal</keyword>
<dbReference type="InterPro" id="IPR036737">
    <property type="entry name" value="OmpA-like_sf"/>
</dbReference>
<dbReference type="EMBL" id="LGSZ01000048">
    <property type="protein sequence ID" value="KPH79798.1"/>
    <property type="molecule type" value="Genomic_DNA"/>
</dbReference>
<feature type="domain" description="OmpA-like" evidence="3">
    <location>
        <begin position="272"/>
        <end position="396"/>
    </location>
</feature>
<protein>
    <recommendedName>
        <fullName evidence="3">OmpA-like domain-containing protein</fullName>
    </recommendedName>
</protein>
<evidence type="ECO:0000259" key="3">
    <source>
        <dbReference type="PROSITE" id="PS51123"/>
    </source>
</evidence>
<dbReference type="OrthoDB" id="9782229at2"/>
<keyword evidence="5" id="KW-1185">Reference proteome</keyword>
<dbReference type="GO" id="GO:0016020">
    <property type="term" value="C:membrane"/>
    <property type="evidence" value="ECO:0007669"/>
    <property type="project" value="UniProtKB-UniRule"/>
</dbReference>
<dbReference type="SUPFAM" id="SSF48452">
    <property type="entry name" value="TPR-like"/>
    <property type="match status" value="1"/>
</dbReference>
<comment type="caution">
    <text evidence="4">The sequence shown here is derived from an EMBL/GenBank/DDBJ whole genome shotgun (WGS) entry which is preliminary data.</text>
</comment>
<dbReference type="PROSITE" id="PS51123">
    <property type="entry name" value="OMPA_2"/>
    <property type="match status" value="1"/>
</dbReference>
<evidence type="ECO:0000313" key="4">
    <source>
        <dbReference type="EMBL" id="KPH79798.1"/>
    </source>
</evidence>
<dbReference type="RefSeq" id="WP_054210198.1">
    <property type="nucleotide sequence ID" value="NZ_LGSZ01000048.1"/>
</dbReference>
<dbReference type="Gene3D" id="3.30.1330.60">
    <property type="entry name" value="OmpA-like domain"/>
    <property type="match status" value="1"/>
</dbReference>
<evidence type="ECO:0000256" key="1">
    <source>
        <dbReference type="PROSITE-ProRule" id="PRU00473"/>
    </source>
</evidence>